<dbReference type="VEuPathDB" id="FungiDB:BO70DRAFT_427389"/>
<sequence>MPRFETIHGIVEPVEGYRLGGYHPVHLGDTLDGRYEVIGKLAFGQSCTVWLAKDQDDHQVALKILKADVSEASRELSTLLRLSAPGADHPGQNHVIQLLDHFHHDGPNGTHLCLVFPAMISNGEAMTIRGKPREAEYVRNISKQILLGLDLLHAADIAHCDLQPASILFTVAGLTQNELLLQPPELSTVKWLEGVEADSSAPEYLVASQIRRGELDDADASTLLVRIGDLGGAISSRNRDTVPVAPSALRAPELIHGEPWDKTIDIWALGCLIFELATNEPLFPLGTFGLGKDQIDREHSRLINQLLGDEKRTREHFTRYLRDRLPTDFGGEDLWLLVSFLLSMLQIEPKKRLSVEKLLSHPFLMGVVDG</sequence>
<keyword evidence="3" id="KW-0808">Transferase</keyword>
<dbReference type="InterPro" id="IPR000719">
    <property type="entry name" value="Prot_kinase_dom"/>
</dbReference>
<evidence type="ECO:0000256" key="5">
    <source>
        <dbReference type="ARBA" id="ARBA00022777"/>
    </source>
</evidence>
<keyword evidence="4" id="KW-0547">Nucleotide-binding</keyword>
<dbReference type="SUPFAM" id="SSF56112">
    <property type="entry name" value="Protein kinase-like (PK-like)"/>
    <property type="match status" value="1"/>
</dbReference>
<dbReference type="Proteomes" id="UP000247233">
    <property type="component" value="Unassembled WGS sequence"/>
</dbReference>
<evidence type="ECO:0000256" key="6">
    <source>
        <dbReference type="ARBA" id="ARBA00022840"/>
    </source>
</evidence>
<evidence type="ECO:0000256" key="1">
    <source>
        <dbReference type="ARBA" id="ARBA00012513"/>
    </source>
</evidence>
<dbReference type="PANTHER" id="PTHR47634:SF9">
    <property type="entry name" value="PROTEIN KINASE DOMAIN-CONTAINING PROTEIN-RELATED"/>
    <property type="match status" value="1"/>
</dbReference>
<organism evidence="10 11">
    <name type="scientific">Aspergillus heteromorphus CBS 117.55</name>
    <dbReference type="NCBI Taxonomy" id="1448321"/>
    <lineage>
        <taxon>Eukaryota</taxon>
        <taxon>Fungi</taxon>
        <taxon>Dikarya</taxon>
        <taxon>Ascomycota</taxon>
        <taxon>Pezizomycotina</taxon>
        <taxon>Eurotiomycetes</taxon>
        <taxon>Eurotiomycetidae</taxon>
        <taxon>Eurotiales</taxon>
        <taxon>Aspergillaceae</taxon>
        <taxon>Aspergillus</taxon>
        <taxon>Aspergillus subgen. Circumdati</taxon>
    </lineage>
</organism>
<evidence type="ECO:0000256" key="2">
    <source>
        <dbReference type="ARBA" id="ARBA00022527"/>
    </source>
</evidence>
<keyword evidence="6" id="KW-0067">ATP-binding</keyword>
<dbReference type="PROSITE" id="PS50011">
    <property type="entry name" value="PROTEIN_KINASE_DOM"/>
    <property type="match status" value="1"/>
</dbReference>
<dbReference type="GO" id="GO:0005634">
    <property type="term" value="C:nucleus"/>
    <property type="evidence" value="ECO:0007669"/>
    <property type="project" value="TreeGrafter"/>
</dbReference>
<evidence type="ECO:0000259" key="9">
    <source>
        <dbReference type="PROSITE" id="PS50011"/>
    </source>
</evidence>
<dbReference type="GO" id="GO:0005524">
    <property type="term" value="F:ATP binding"/>
    <property type="evidence" value="ECO:0007669"/>
    <property type="project" value="UniProtKB-KW"/>
</dbReference>
<evidence type="ECO:0000256" key="7">
    <source>
        <dbReference type="ARBA" id="ARBA00047899"/>
    </source>
</evidence>
<evidence type="ECO:0000256" key="4">
    <source>
        <dbReference type="ARBA" id="ARBA00022741"/>
    </source>
</evidence>
<protein>
    <recommendedName>
        <fullName evidence="1">non-specific serine/threonine protein kinase</fullName>
        <ecNumber evidence="1">2.7.11.1</ecNumber>
    </recommendedName>
</protein>
<dbReference type="PANTHER" id="PTHR47634">
    <property type="entry name" value="PROTEIN KINASE DOMAIN-CONTAINING PROTEIN-RELATED"/>
    <property type="match status" value="1"/>
</dbReference>
<comment type="catalytic activity">
    <reaction evidence="8">
        <text>L-seryl-[protein] + ATP = O-phospho-L-seryl-[protein] + ADP + H(+)</text>
        <dbReference type="Rhea" id="RHEA:17989"/>
        <dbReference type="Rhea" id="RHEA-COMP:9863"/>
        <dbReference type="Rhea" id="RHEA-COMP:11604"/>
        <dbReference type="ChEBI" id="CHEBI:15378"/>
        <dbReference type="ChEBI" id="CHEBI:29999"/>
        <dbReference type="ChEBI" id="CHEBI:30616"/>
        <dbReference type="ChEBI" id="CHEBI:83421"/>
        <dbReference type="ChEBI" id="CHEBI:456216"/>
        <dbReference type="EC" id="2.7.11.1"/>
    </reaction>
</comment>
<dbReference type="GO" id="GO:0004674">
    <property type="term" value="F:protein serine/threonine kinase activity"/>
    <property type="evidence" value="ECO:0007669"/>
    <property type="project" value="UniProtKB-KW"/>
</dbReference>
<dbReference type="EMBL" id="MSFL01000006">
    <property type="protein sequence ID" value="PWY87446.1"/>
    <property type="molecule type" value="Genomic_DNA"/>
</dbReference>
<proteinExistence type="predicted"/>
<accession>A0A317WLS5</accession>
<keyword evidence="5 10" id="KW-0418">Kinase</keyword>
<evidence type="ECO:0000256" key="3">
    <source>
        <dbReference type="ARBA" id="ARBA00022679"/>
    </source>
</evidence>
<dbReference type="Gene3D" id="3.30.200.20">
    <property type="entry name" value="Phosphorylase Kinase, domain 1"/>
    <property type="match status" value="1"/>
</dbReference>
<dbReference type="Gene3D" id="1.10.510.10">
    <property type="entry name" value="Transferase(Phosphotransferase) domain 1"/>
    <property type="match status" value="1"/>
</dbReference>
<dbReference type="InterPro" id="IPR051334">
    <property type="entry name" value="SRPK"/>
</dbReference>
<dbReference type="RefSeq" id="XP_025401329.1">
    <property type="nucleotide sequence ID" value="XM_025547880.1"/>
</dbReference>
<dbReference type="AlphaFoldDB" id="A0A317WLS5"/>
<dbReference type="EC" id="2.7.11.1" evidence="1"/>
<dbReference type="GO" id="GO:0005737">
    <property type="term" value="C:cytoplasm"/>
    <property type="evidence" value="ECO:0007669"/>
    <property type="project" value="TreeGrafter"/>
</dbReference>
<name>A0A317WLS5_9EURO</name>
<evidence type="ECO:0000313" key="10">
    <source>
        <dbReference type="EMBL" id="PWY87446.1"/>
    </source>
</evidence>
<dbReference type="SMART" id="SM00220">
    <property type="entry name" value="S_TKc"/>
    <property type="match status" value="1"/>
</dbReference>
<comment type="catalytic activity">
    <reaction evidence="7">
        <text>L-threonyl-[protein] + ATP = O-phospho-L-threonyl-[protein] + ADP + H(+)</text>
        <dbReference type="Rhea" id="RHEA:46608"/>
        <dbReference type="Rhea" id="RHEA-COMP:11060"/>
        <dbReference type="Rhea" id="RHEA-COMP:11605"/>
        <dbReference type="ChEBI" id="CHEBI:15378"/>
        <dbReference type="ChEBI" id="CHEBI:30013"/>
        <dbReference type="ChEBI" id="CHEBI:30616"/>
        <dbReference type="ChEBI" id="CHEBI:61977"/>
        <dbReference type="ChEBI" id="CHEBI:456216"/>
        <dbReference type="EC" id="2.7.11.1"/>
    </reaction>
</comment>
<evidence type="ECO:0000313" key="11">
    <source>
        <dbReference type="Proteomes" id="UP000247233"/>
    </source>
</evidence>
<keyword evidence="11" id="KW-1185">Reference proteome</keyword>
<dbReference type="GO" id="GO:0000245">
    <property type="term" value="P:spliceosomal complex assembly"/>
    <property type="evidence" value="ECO:0007669"/>
    <property type="project" value="TreeGrafter"/>
</dbReference>
<dbReference type="Pfam" id="PF00069">
    <property type="entry name" value="Pkinase"/>
    <property type="match status" value="2"/>
</dbReference>
<feature type="domain" description="Protein kinase" evidence="9">
    <location>
        <begin position="35"/>
        <end position="364"/>
    </location>
</feature>
<dbReference type="InterPro" id="IPR011009">
    <property type="entry name" value="Kinase-like_dom_sf"/>
</dbReference>
<keyword evidence="2" id="KW-0723">Serine/threonine-protein kinase</keyword>
<comment type="caution">
    <text evidence="10">The sequence shown here is derived from an EMBL/GenBank/DDBJ whole genome shotgun (WGS) entry which is preliminary data.</text>
</comment>
<dbReference type="GeneID" id="37070117"/>
<dbReference type="STRING" id="1448321.A0A317WLS5"/>
<dbReference type="GO" id="GO:0050684">
    <property type="term" value="P:regulation of mRNA processing"/>
    <property type="evidence" value="ECO:0007669"/>
    <property type="project" value="TreeGrafter"/>
</dbReference>
<gene>
    <name evidence="10" type="ORF">BO70DRAFT_427389</name>
</gene>
<evidence type="ECO:0000256" key="8">
    <source>
        <dbReference type="ARBA" id="ARBA00048679"/>
    </source>
</evidence>
<dbReference type="OrthoDB" id="5979581at2759"/>
<reference evidence="10 11" key="1">
    <citation type="submission" date="2016-12" db="EMBL/GenBank/DDBJ databases">
        <title>The genomes of Aspergillus section Nigri reveals drivers in fungal speciation.</title>
        <authorList>
            <consortium name="DOE Joint Genome Institute"/>
            <person name="Vesth T.C."/>
            <person name="Nybo J."/>
            <person name="Theobald S."/>
            <person name="Brandl J."/>
            <person name="Frisvad J.C."/>
            <person name="Nielsen K.F."/>
            <person name="Lyhne E.K."/>
            <person name="Kogle M.E."/>
            <person name="Kuo A."/>
            <person name="Riley R."/>
            <person name="Clum A."/>
            <person name="Nolan M."/>
            <person name="Lipzen A."/>
            <person name="Salamov A."/>
            <person name="Henrissat B."/>
            <person name="Wiebenga A."/>
            <person name="De Vries R.P."/>
            <person name="Grigoriev I.V."/>
            <person name="Mortensen U.H."/>
            <person name="Andersen M.R."/>
            <person name="Baker S.E."/>
        </authorList>
    </citation>
    <scope>NUCLEOTIDE SEQUENCE [LARGE SCALE GENOMIC DNA]</scope>
    <source>
        <strain evidence="10 11">CBS 117.55</strain>
    </source>
</reference>